<dbReference type="GO" id="GO:0003678">
    <property type="term" value="F:DNA helicase activity"/>
    <property type="evidence" value="ECO:0007669"/>
    <property type="project" value="UniProtKB-EC"/>
</dbReference>
<evidence type="ECO:0000256" key="14">
    <source>
        <dbReference type="ARBA" id="ARBA00023242"/>
    </source>
</evidence>
<dbReference type="Gene3D" id="2.40.50.140">
    <property type="entry name" value="Nucleic acid-binding proteins"/>
    <property type="match status" value="1"/>
</dbReference>
<dbReference type="Pfam" id="PF23669">
    <property type="entry name" value="WHD_MCM2"/>
    <property type="match status" value="1"/>
</dbReference>
<dbReference type="InterPro" id="IPR018525">
    <property type="entry name" value="MCM_CS"/>
</dbReference>
<dbReference type="PROSITE" id="PS00847">
    <property type="entry name" value="MCM_1"/>
    <property type="match status" value="1"/>
</dbReference>
<dbReference type="SMART" id="SM00350">
    <property type="entry name" value="MCM"/>
    <property type="match status" value="1"/>
</dbReference>
<comment type="similarity">
    <text evidence="2">Belongs to the MCM family.</text>
</comment>
<evidence type="ECO:0000256" key="4">
    <source>
        <dbReference type="ARBA" id="ARBA00018925"/>
    </source>
</evidence>
<keyword evidence="7" id="KW-0547">Nucleotide-binding</keyword>
<gene>
    <name evidence="18" type="ORF">BLNAU_18507</name>
</gene>
<evidence type="ECO:0000256" key="12">
    <source>
        <dbReference type="ARBA" id="ARBA00022840"/>
    </source>
</evidence>
<evidence type="ECO:0000256" key="13">
    <source>
        <dbReference type="ARBA" id="ARBA00023125"/>
    </source>
</evidence>
<keyword evidence="9 18" id="KW-0378">Hydrolase</keyword>
<evidence type="ECO:0000256" key="16">
    <source>
        <dbReference type="SAM" id="MobiDB-lite"/>
    </source>
</evidence>
<evidence type="ECO:0000313" key="19">
    <source>
        <dbReference type="Proteomes" id="UP001281761"/>
    </source>
</evidence>
<dbReference type="InterPro" id="IPR001208">
    <property type="entry name" value="MCM_dom"/>
</dbReference>
<evidence type="ECO:0000256" key="2">
    <source>
        <dbReference type="ARBA" id="ARBA00008010"/>
    </source>
</evidence>
<protein>
    <recommendedName>
        <fullName evidence="4">DNA replication licensing factor MCM2</fullName>
        <ecNumber evidence="3">3.6.4.12</ecNumber>
    </recommendedName>
</protein>
<dbReference type="PRINTS" id="PR01658">
    <property type="entry name" value="MCMPROTEIN2"/>
</dbReference>
<dbReference type="Pfam" id="PF17207">
    <property type="entry name" value="MCM_OB"/>
    <property type="match status" value="1"/>
</dbReference>
<keyword evidence="13" id="KW-0238">DNA-binding</keyword>
<evidence type="ECO:0000256" key="5">
    <source>
        <dbReference type="ARBA" id="ARBA00022705"/>
    </source>
</evidence>
<dbReference type="InterPro" id="IPR008045">
    <property type="entry name" value="MCM2"/>
</dbReference>
<dbReference type="InterPro" id="IPR031327">
    <property type="entry name" value="MCM"/>
</dbReference>
<accession>A0ABQ9X4A1</accession>
<dbReference type="InterPro" id="IPR027417">
    <property type="entry name" value="P-loop_NTPase"/>
</dbReference>
<dbReference type="EC" id="3.6.4.12" evidence="3"/>
<dbReference type="Gene3D" id="3.40.50.300">
    <property type="entry name" value="P-loop containing nucleotide triphosphate hydrolases"/>
    <property type="match status" value="1"/>
</dbReference>
<organism evidence="18 19">
    <name type="scientific">Blattamonas nauphoetae</name>
    <dbReference type="NCBI Taxonomy" id="2049346"/>
    <lineage>
        <taxon>Eukaryota</taxon>
        <taxon>Metamonada</taxon>
        <taxon>Preaxostyla</taxon>
        <taxon>Oxymonadida</taxon>
        <taxon>Blattamonas</taxon>
    </lineage>
</organism>
<dbReference type="PANTHER" id="PTHR11630">
    <property type="entry name" value="DNA REPLICATION LICENSING FACTOR MCM FAMILY MEMBER"/>
    <property type="match status" value="1"/>
</dbReference>
<evidence type="ECO:0000256" key="8">
    <source>
        <dbReference type="ARBA" id="ARBA00022771"/>
    </source>
</evidence>
<dbReference type="Pfam" id="PF14551">
    <property type="entry name" value="MCM_N"/>
    <property type="match status" value="1"/>
</dbReference>
<keyword evidence="5" id="KW-0235">DNA replication</keyword>
<evidence type="ECO:0000256" key="15">
    <source>
        <dbReference type="ARBA" id="ARBA00023306"/>
    </source>
</evidence>
<comment type="caution">
    <text evidence="18">The sequence shown here is derived from an EMBL/GenBank/DDBJ whole genome shotgun (WGS) entry which is preliminary data.</text>
</comment>
<dbReference type="PANTHER" id="PTHR11630:SF44">
    <property type="entry name" value="DNA REPLICATION LICENSING FACTOR MCM2"/>
    <property type="match status" value="1"/>
</dbReference>
<dbReference type="InterPro" id="IPR027925">
    <property type="entry name" value="MCM_N"/>
</dbReference>
<dbReference type="Pfam" id="PF17855">
    <property type="entry name" value="MCM_lid"/>
    <property type="match status" value="1"/>
</dbReference>
<keyword evidence="12" id="KW-0067">ATP-binding</keyword>
<dbReference type="Pfam" id="PF00493">
    <property type="entry name" value="MCM"/>
    <property type="match status" value="1"/>
</dbReference>
<evidence type="ECO:0000256" key="10">
    <source>
        <dbReference type="ARBA" id="ARBA00022806"/>
    </source>
</evidence>
<feature type="compositionally biased region" description="Basic and acidic residues" evidence="16">
    <location>
        <begin position="17"/>
        <end position="28"/>
    </location>
</feature>
<proteinExistence type="inferred from homology"/>
<feature type="domain" description="MCM C-terminal AAA(+) ATPase" evidence="17">
    <location>
        <begin position="441"/>
        <end position="660"/>
    </location>
</feature>
<evidence type="ECO:0000313" key="18">
    <source>
        <dbReference type="EMBL" id="KAK2946594.1"/>
    </source>
</evidence>
<dbReference type="InterPro" id="IPR012340">
    <property type="entry name" value="NA-bd_OB-fold"/>
</dbReference>
<dbReference type="InterPro" id="IPR059098">
    <property type="entry name" value="WHD_MCM2"/>
</dbReference>
<evidence type="ECO:0000256" key="6">
    <source>
        <dbReference type="ARBA" id="ARBA00022723"/>
    </source>
</evidence>
<dbReference type="PRINTS" id="PR01657">
    <property type="entry name" value="MCMFAMILY"/>
</dbReference>
<evidence type="ECO:0000256" key="9">
    <source>
        <dbReference type="ARBA" id="ARBA00022801"/>
    </source>
</evidence>
<feature type="region of interest" description="Disordered" evidence="16">
    <location>
        <begin position="1"/>
        <end position="65"/>
    </location>
</feature>
<evidence type="ECO:0000256" key="1">
    <source>
        <dbReference type="ARBA" id="ARBA00004123"/>
    </source>
</evidence>
<dbReference type="InterPro" id="IPR041562">
    <property type="entry name" value="MCM_lid"/>
</dbReference>
<dbReference type="SUPFAM" id="SSF52540">
    <property type="entry name" value="P-loop containing nucleoside triphosphate hydrolases"/>
    <property type="match status" value="1"/>
</dbReference>
<dbReference type="GO" id="GO:0016787">
    <property type="term" value="F:hydrolase activity"/>
    <property type="evidence" value="ECO:0007669"/>
    <property type="project" value="UniProtKB-KW"/>
</dbReference>
<keyword evidence="19" id="KW-1185">Reference proteome</keyword>
<keyword evidence="11" id="KW-0862">Zinc</keyword>
<dbReference type="SUPFAM" id="SSF50249">
    <property type="entry name" value="Nucleic acid-binding proteins"/>
    <property type="match status" value="1"/>
</dbReference>
<keyword evidence="6" id="KW-0479">Metal-binding</keyword>
<sequence>MPPKPTRLPEVTEEDERMIRDDSDHSSEESGEDLFDEDMARDYEPNERLDNYDESQLDNQNYDRIDPIAREQAEKAMRLRDRQRERRMFRRLWCRFGFRRFQSPTEQEDISEGNIKMGVAYGQEGFRHELTQDRFDLRTITDPREAFLKVEVKTEALRKLVEFLVTFNPEGHEPKDGNSYYVDVIKQRTNENKSSIEVRYDHLYQFSDALALFLLEAPKHILAIFDDAATHVVMLRYKNYELIASQINVRISNLVIEDPLATLRQKHLDSLIRTSGVVTRRSGVFTQAMNVKFTCLSCQTVIGPFNAIGEKIKIQHCEMCGSKGPFLINEEGTVYRRYQRITLQESPNTLEPGRLPRSKEVVLVNDLIDSCKPGEEIEVIGIYVNQYDAGINRQNGFPVFSTRIEANRVALKSKTPLGSEGQLSTDEEEAAINELSKKPDIAERIFASVAPSVYGNEELKRAVCLAMVGGTPQTIIKASEKANGSTQKTETHHIRRDINVLIVGDPATAKSQILKWVELTGSRVVRTTGRGASAVGLTAAVRKDPLTGEWTLEGGALVLANEGVCLIDEFDKMTDKDRTSLYEAMEQQTISISKAGIVAVLKAQCSVIAAANPIGSKFNPQKSFEQNIEMNSALLSRFDLQCVVRDKINKEVDERMADFVMKNHRRQHPDYIPTEDDPFNQMPSSTNSYDVIPQTLLKKFLQRAQSIEARLPPDLDSDMIVKLYPKLRIVTSQVSGTSTATPRDLGAILRLSVRSSVSRLSPQVTMGDVNNAVKTYLHSIISTQTANTRNRLREEFSEYIRPFGADHVALVHLLRQMEQEAIKVNKAKSGTDVLVEIQMGDFSNRAREQNLSEDIDQFIRSKEFKESGFTSIKENDGIKLVHRVILK</sequence>
<dbReference type="EMBL" id="JARBJD010000224">
    <property type="protein sequence ID" value="KAK2946594.1"/>
    <property type="molecule type" value="Genomic_DNA"/>
</dbReference>
<evidence type="ECO:0000259" key="17">
    <source>
        <dbReference type="PROSITE" id="PS50051"/>
    </source>
</evidence>
<feature type="compositionally biased region" description="Basic and acidic residues" evidence="16">
    <location>
        <begin position="38"/>
        <end position="51"/>
    </location>
</feature>
<evidence type="ECO:0000256" key="7">
    <source>
        <dbReference type="ARBA" id="ARBA00022741"/>
    </source>
</evidence>
<keyword evidence="10" id="KW-0347">Helicase</keyword>
<reference evidence="18 19" key="1">
    <citation type="journal article" date="2022" name="bioRxiv">
        <title>Genomics of Preaxostyla Flagellates Illuminates Evolutionary Transitions and the Path Towards Mitochondrial Loss.</title>
        <authorList>
            <person name="Novak L.V.F."/>
            <person name="Treitli S.C."/>
            <person name="Pyrih J."/>
            <person name="Halakuc P."/>
            <person name="Pipaliya S.V."/>
            <person name="Vacek V."/>
            <person name="Brzon O."/>
            <person name="Soukal P."/>
            <person name="Eme L."/>
            <person name="Dacks J.B."/>
            <person name="Karnkowska A."/>
            <person name="Elias M."/>
            <person name="Hampl V."/>
        </authorList>
    </citation>
    <scope>NUCLEOTIDE SEQUENCE [LARGE SCALE GENOMIC DNA]</scope>
    <source>
        <strain evidence="18">NAU3</strain>
        <tissue evidence="18">Gut</tissue>
    </source>
</reference>
<keyword evidence="8" id="KW-0863">Zinc-finger</keyword>
<keyword evidence="14" id="KW-0539">Nucleus</keyword>
<dbReference type="PROSITE" id="PS50051">
    <property type="entry name" value="MCM_2"/>
    <property type="match status" value="1"/>
</dbReference>
<dbReference type="Proteomes" id="UP001281761">
    <property type="component" value="Unassembled WGS sequence"/>
</dbReference>
<comment type="subcellular location">
    <subcellularLocation>
        <location evidence="1">Nucleus</location>
    </subcellularLocation>
</comment>
<dbReference type="InterPro" id="IPR033762">
    <property type="entry name" value="MCM_OB"/>
</dbReference>
<name>A0ABQ9X4A1_9EUKA</name>
<evidence type="ECO:0000256" key="3">
    <source>
        <dbReference type="ARBA" id="ARBA00012551"/>
    </source>
</evidence>
<dbReference type="Pfam" id="PF12619">
    <property type="entry name" value="MCM2_N"/>
    <property type="match status" value="1"/>
</dbReference>
<dbReference type="Gene3D" id="2.20.28.10">
    <property type="match status" value="1"/>
</dbReference>
<evidence type="ECO:0000256" key="11">
    <source>
        <dbReference type="ARBA" id="ARBA00022833"/>
    </source>
</evidence>
<dbReference type="Gene3D" id="3.30.1640.10">
    <property type="entry name" value="mini-chromosome maintenance (MCM) complex, chain A, domain 1"/>
    <property type="match status" value="1"/>
</dbReference>
<keyword evidence="15" id="KW-0131">Cell cycle</keyword>